<evidence type="ECO:0000313" key="1">
    <source>
        <dbReference type="EMBL" id="AKU43561.1"/>
    </source>
</evidence>
<gene>
    <name evidence="1" type="ORF">CPT_Seuss35</name>
</gene>
<evidence type="ECO:0000313" key="2">
    <source>
        <dbReference type="Proteomes" id="UP000221339"/>
    </source>
</evidence>
<proteinExistence type="predicted"/>
<organism evidence="1 2">
    <name type="scientific">Caulobacter phage Seuss</name>
    <dbReference type="NCBI Taxonomy" id="1675601"/>
    <lineage>
        <taxon>Viruses</taxon>
        <taxon>Duplodnaviria</taxon>
        <taxon>Heunggongvirae</taxon>
        <taxon>Uroviricota</taxon>
        <taxon>Caudoviricetes</taxon>
        <taxon>Seussvirus</taxon>
        <taxon>Seussvirus seuss</taxon>
    </lineage>
</organism>
<protein>
    <submittedName>
        <fullName evidence="1">Uncharacterized protein</fullName>
    </submittedName>
</protein>
<reference evidence="1 2" key="1">
    <citation type="journal article" date="2015" name="Genome Announc.">
        <title>Complete Genome Sequence of Caulobacter crescentus Siphophage Seuss.</title>
        <authorList>
            <person name="Sloan J.M."/>
            <person name="Keene J.L."/>
            <person name="Cahill J.L."/>
            <person name="Rasche E.S."/>
            <person name="Kuty Everett G.F."/>
        </authorList>
    </citation>
    <scope>NUCLEOTIDE SEQUENCE [LARGE SCALE GENOMIC DNA]</scope>
</reference>
<keyword evidence="2" id="KW-1185">Reference proteome</keyword>
<accession>A0A0K1LM30</accession>
<name>A0A0K1LM30_9CAUD</name>
<dbReference type="EMBL" id="KT001914">
    <property type="protein sequence ID" value="AKU43561.1"/>
    <property type="molecule type" value="Genomic_DNA"/>
</dbReference>
<dbReference type="Proteomes" id="UP000221339">
    <property type="component" value="Segment"/>
</dbReference>
<sequence>MAGLLNRVKMGISGAPGNGATITLASAETGFQSFATAGAVVGMQYSYTIEEGQSLWESGFGTYNGSTFVRDQVVAGSSGAGVRITITNAAKIFVTALSEDIGAGNLATLMKYGAAL</sequence>